<dbReference type="InterPro" id="IPR055204">
    <property type="entry name" value="HNRNPL_RRM"/>
</dbReference>
<evidence type="ECO:0000259" key="1">
    <source>
        <dbReference type="Pfam" id="PF22976"/>
    </source>
</evidence>
<protein>
    <recommendedName>
        <fullName evidence="1">Heterogeneous nuclear ribonucleoprotein L RRM domain-containing protein</fullName>
    </recommendedName>
</protein>
<dbReference type="GO" id="GO:0003676">
    <property type="term" value="F:nucleic acid binding"/>
    <property type="evidence" value="ECO:0007669"/>
    <property type="project" value="InterPro"/>
</dbReference>
<comment type="caution">
    <text evidence="2">The sequence shown here is derived from an EMBL/GenBank/DDBJ whole genome shotgun (WGS) entry which is preliminary data.</text>
</comment>
<name>A0AAV0WGP2_9HEMI</name>
<dbReference type="Proteomes" id="UP001160148">
    <property type="component" value="Unassembled WGS sequence"/>
</dbReference>
<dbReference type="Pfam" id="PF13893">
    <property type="entry name" value="RRM_5"/>
    <property type="match status" value="1"/>
</dbReference>
<sequence length="499" mass="57059">MVFLTFYSTVHTFSKEEFATKVFGESNYIILDYISLKAEYAKASRINVLNNDELTWDYSKSPLLDYVNGLPTLKSIATVLKDSPQNVKKRKIPKHDTTWELVENYDFIKPDNKSLAPEKTKTIQFVMTANSKTRKTLSNISCSEKFSILSVRGLDPAKSNCNRLFRLLSLYATVADINYSRELNSAEVQISKCNDINTFAQVQHHYLSHGFNLSFQYLKDDKKAKNRCINPFVLSDGSPSYVVYDRKMTLHVSNPPPSRVLQFAGAPSSINEEKLISLFKKTIKNENLKVKLLTSKDHKKSSTISGEIWFPTVSEAIEAVMAINYAIFWNKDTNRKDYVLKLAFISEVLPILKKVAIKTENNNVIKTEGNKVIKTEDIKDIKTYSNEVIKTEDYKLIKTENNKRIKIEDYNVIEADYNYIVIKTEDDIAIKTENDKAIESYNDLVIKTENDKAIESYNDLAIKTENDKAIESDNNLAIKTEDDIAIKTEDDIVIKTEID</sequence>
<evidence type="ECO:0000313" key="3">
    <source>
        <dbReference type="Proteomes" id="UP001160148"/>
    </source>
</evidence>
<reference evidence="2 3" key="1">
    <citation type="submission" date="2023-01" db="EMBL/GenBank/DDBJ databases">
        <authorList>
            <person name="Whitehead M."/>
        </authorList>
    </citation>
    <scope>NUCLEOTIDE SEQUENCE [LARGE SCALE GENOMIC DNA]</scope>
</reference>
<dbReference type="SUPFAM" id="SSF54928">
    <property type="entry name" value="RNA-binding domain, RBD"/>
    <property type="match status" value="1"/>
</dbReference>
<organism evidence="2 3">
    <name type="scientific">Macrosiphum euphorbiae</name>
    <name type="common">potato aphid</name>
    <dbReference type="NCBI Taxonomy" id="13131"/>
    <lineage>
        <taxon>Eukaryota</taxon>
        <taxon>Metazoa</taxon>
        <taxon>Ecdysozoa</taxon>
        <taxon>Arthropoda</taxon>
        <taxon>Hexapoda</taxon>
        <taxon>Insecta</taxon>
        <taxon>Pterygota</taxon>
        <taxon>Neoptera</taxon>
        <taxon>Paraneoptera</taxon>
        <taxon>Hemiptera</taxon>
        <taxon>Sternorrhyncha</taxon>
        <taxon>Aphidomorpha</taxon>
        <taxon>Aphidoidea</taxon>
        <taxon>Aphididae</taxon>
        <taxon>Macrosiphini</taxon>
        <taxon>Macrosiphum</taxon>
    </lineage>
</organism>
<dbReference type="EMBL" id="CARXXK010000002">
    <property type="protein sequence ID" value="CAI6355049.1"/>
    <property type="molecule type" value="Genomic_DNA"/>
</dbReference>
<gene>
    <name evidence="2" type="ORF">MEUPH1_LOCUS10949</name>
</gene>
<evidence type="ECO:0000313" key="2">
    <source>
        <dbReference type="EMBL" id="CAI6355049.1"/>
    </source>
</evidence>
<dbReference type="Gene3D" id="3.30.70.330">
    <property type="match status" value="2"/>
</dbReference>
<keyword evidence="3" id="KW-1185">Reference proteome</keyword>
<dbReference type="InterPro" id="IPR012677">
    <property type="entry name" value="Nucleotide-bd_a/b_plait_sf"/>
</dbReference>
<dbReference type="AlphaFoldDB" id="A0AAV0WGP2"/>
<feature type="domain" description="Heterogeneous nuclear ribonucleoprotein L RRM" evidence="1">
    <location>
        <begin position="256"/>
        <end position="346"/>
    </location>
</feature>
<accession>A0AAV0WGP2</accession>
<dbReference type="InterPro" id="IPR035979">
    <property type="entry name" value="RBD_domain_sf"/>
</dbReference>
<dbReference type="Pfam" id="PF22976">
    <property type="entry name" value="RRM_10"/>
    <property type="match status" value="1"/>
</dbReference>
<proteinExistence type="predicted"/>